<dbReference type="SMART" id="SM00835">
    <property type="entry name" value="Cupin_1"/>
    <property type="match status" value="2"/>
</dbReference>
<dbReference type="OrthoDB" id="2016041at2759"/>
<dbReference type="PANTHER" id="PTHR31189:SF54">
    <property type="entry name" value="11S GLOBULIN SEED STORAGE PROTEIN 2-LIKE"/>
    <property type="match status" value="1"/>
</dbReference>
<feature type="domain" description="Cupin type-1" evidence="5">
    <location>
        <begin position="75"/>
        <end position="234"/>
    </location>
</feature>
<keyword evidence="4" id="KW-1015">Disulfide bond</keyword>
<keyword evidence="7" id="KW-1185">Reference proteome</keyword>
<dbReference type="InterPro" id="IPR014710">
    <property type="entry name" value="RmlC-like_jellyroll"/>
</dbReference>
<evidence type="ECO:0000313" key="6">
    <source>
        <dbReference type="EMBL" id="KAH7437798.1"/>
    </source>
</evidence>
<dbReference type="GO" id="GO:0045735">
    <property type="term" value="F:nutrient reservoir activity"/>
    <property type="evidence" value="ECO:0007669"/>
    <property type="project" value="UniProtKB-KW"/>
</dbReference>
<gene>
    <name evidence="6" type="ORF">KP509_05G089500</name>
</gene>
<evidence type="ECO:0000256" key="2">
    <source>
        <dbReference type="ARBA" id="ARBA00022761"/>
    </source>
</evidence>
<dbReference type="PANTHER" id="PTHR31189">
    <property type="entry name" value="OS03G0336100 PROTEIN-RELATED"/>
    <property type="match status" value="1"/>
</dbReference>
<organism evidence="6 7">
    <name type="scientific">Ceratopteris richardii</name>
    <name type="common">Triangle waterfern</name>
    <dbReference type="NCBI Taxonomy" id="49495"/>
    <lineage>
        <taxon>Eukaryota</taxon>
        <taxon>Viridiplantae</taxon>
        <taxon>Streptophyta</taxon>
        <taxon>Embryophyta</taxon>
        <taxon>Tracheophyta</taxon>
        <taxon>Polypodiopsida</taxon>
        <taxon>Polypodiidae</taxon>
        <taxon>Polypodiales</taxon>
        <taxon>Pteridineae</taxon>
        <taxon>Pteridaceae</taxon>
        <taxon>Parkerioideae</taxon>
        <taxon>Ceratopteris</taxon>
    </lineage>
</organism>
<protein>
    <recommendedName>
        <fullName evidence="5">Cupin type-1 domain-containing protein</fullName>
    </recommendedName>
</protein>
<dbReference type="EMBL" id="CM035410">
    <property type="protein sequence ID" value="KAH7437798.1"/>
    <property type="molecule type" value="Genomic_DNA"/>
</dbReference>
<sequence>MHLSPLRDVLDTPRCFFYRSPVSIVVNSMARRMSPFTFVLLCGALLSSFACSISFERMGERARGGAKCREHEMKFEALQAESIFESDGGRIRQWRSSMMTRMGLMDARIVTVNEKSLLLPQYANAHRVLIVLSGRACMGLMLPLGTEANIRNINKGQVIAVPRGMPLWIQNVGNEEMTFLTFANIRDPMMHGCHTYEAFHLAGAQTDHGMGGILHGFSRDMLAEAMDVDERTMSQLIDNQEGAAIVRLGEALDRLMRRPEEGLGAGKAGWMADFSYRFGSAHRDVIQSRAGQLIIANSFKLPVLKYLDMAIACLHLENDALTAPGWFTNADQLMYCAEGSARVQVVWPSGEMAGDVEMNEGDLVMVPKNYPVMIQAGRNGFNATFVMNNDKPIAMHMTGSDSVFKAMHPRVRMGAFDITEEVDRRAYEQSRRAKTTYLLPPRRATRRESESEVVVDGANNIGVGMDEIQAAMWSMF</sequence>
<feature type="domain" description="Cupin type-1" evidence="5">
    <location>
        <begin position="276"/>
        <end position="424"/>
    </location>
</feature>
<comment type="caution">
    <text evidence="6">The sequence shown here is derived from an EMBL/GenBank/DDBJ whole genome shotgun (WGS) entry which is preliminary data.</text>
</comment>
<name>A0A8T2USR6_CERRI</name>
<accession>A0A8T2USR6</accession>
<evidence type="ECO:0000256" key="3">
    <source>
        <dbReference type="ARBA" id="ARBA00023129"/>
    </source>
</evidence>
<dbReference type="SUPFAM" id="SSF51182">
    <property type="entry name" value="RmlC-like cupins"/>
    <property type="match status" value="1"/>
</dbReference>
<evidence type="ECO:0000259" key="5">
    <source>
        <dbReference type="SMART" id="SM00835"/>
    </source>
</evidence>
<dbReference type="InterPro" id="IPR011051">
    <property type="entry name" value="RmlC_Cupin_sf"/>
</dbReference>
<comment type="similarity">
    <text evidence="1">Belongs to the 11S seed storage protein (globulins) family.</text>
</comment>
<evidence type="ECO:0000313" key="7">
    <source>
        <dbReference type="Proteomes" id="UP000825935"/>
    </source>
</evidence>
<keyword evidence="3" id="KW-0708">Seed storage protein</keyword>
<reference evidence="6" key="1">
    <citation type="submission" date="2021-08" db="EMBL/GenBank/DDBJ databases">
        <title>WGS assembly of Ceratopteris richardii.</title>
        <authorList>
            <person name="Marchant D.B."/>
            <person name="Chen G."/>
            <person name="Jenkins J."/>
            <person name="Shu S."/>
            <person name="Leebens-Mack J."/>
            <person name="Grimwood J."/>
            <person name="Schmutz J."/>
            <person name="Soltis P."/>
            <person name="Soltis D."/>
            <person name="Chen Z.-H."/>
        </authorList>
    </citation>
    <scope>NUCLEOTIDE SEQUENCE</scope>
    <source>
        <strain evidence="6">Whitten #5841</strain>
        <tissue evidence="6">Leaf</tissue>
    </source>
</reference>
<dbReference type="InterPro" id="IPR050253">
    <property type="entry name" value="Seed_Storage-Functional"/>
</dbReference>
<dbReference type="Gene3D" id="2.60.120.10">
    <property type="entry name" value="Jelly Rolls"/>
    <property type="match status" value="2"/>
</dbReference>
<dbReference type="InterPro" id="IPR006045">
    <property type="entry name" value="Cupin_1"/>
</dbReference>
<dbReference type="AlphaFoldDB" id="A0A8T2USR6"/>
<evidence type="ECO:0000256" key="4">
    <source>
        <dbReference type="ARBA" id="ARBA00023157"/>
    </source>
</evidence>
<dbReference type="Proteomes" id="UP000825935">
    <property type="component" value="Chromosome 5"/>
</dbReference>
<dbReference type="PRINTS" id="PR00439">
    <property type="entry name" value="11SGLOBULIN"/>
</dbReference>
<evidence type="ECO:0000256" key="1">
    <source>
        <dbReference type="ARBA" id="ARBA00007178"/>
    </source>
</evidence>
<dbReference type="InterPro" id="IPR006044">
    <property type="entry name" value="11S_seedstore_pln"/>
</dbReference>
<dbReference type="Pfam" id="PF00190">
    <property type="entry name" value="Cupin_1"/>
    <property type="match status" value="2"/>
</dbReference>
<keyword evidence="2" id="KW-0758">Storage protein</keyword>
<proteinExistence type="inferred from homology"/>